<dbReference type="Pfam" id="PF01434">
    <property type="entry name" value="Peptidase_M41"/>
    <property type="match status" value="1"/>
</dbReference>
<dbReference type="AlphaFoldDB" id="A0A9N9HLE4"/>
<dbReference type="PANTHER" id="PTHR23076:SF97">
    <property type="entry name" value="ATP-DEPENDENT ZINC METALLOPROTEASE YME1L1"/>
    <property type="match status" value="1"/>
</dbReference>
<evidence type="ECO:0000259" key="1">
    <source>
        <dbReference type="Pfam" id="PF01434"/>
    </source>
</evidence>
<dbReference type="GO" id="GO:0006508">
    <property type="term" value="P:proteolysis"/>
    <property type="evidence" value="ECO:0007669"/>
    <property type="project" value="InterPro"/>
</dbReference>
<protein>
    <submittedName>
        <fullName evidence="2">252_t:CDS:1</fullName>
    </submittedName>
</protein>
<feature type="non-terminal residue" evidence="2">
    <location>
        <position position="1"/>
    </location>
</feature>
<dbReference type="PANTHER" id="PTHR23076">
    <property type="entry name" value="METALLOPROTEASE M41 FTSH"/>
    <property type="match status" value="1"/>
</dbReference>
<dbReference type="Gene3D" id="1.20.58.760">
    <property type="entry name" value="Peptidase M41"/>
    <property type="match status" value="1"/>
</dbReference>
<proteinExistence type="predicted"/>
<sequence>QMLAQVMTFLGGRASEELIFGTENITMGAYSDFKNASTIIRDLILIYGMSDLGIVPTQESFFYGEEMLATELPETAKQKIENEREKILSQCWKKVKTTLQQKKRVLDLLAAILLQKNSLQKEEINYIFINQISPYTPLLKNNGKPKKKTPQQN</sequence>
<dbReference type="GO" id="GO:0005524">
    <property type="term" value="F:ATP binding"/>
    <property type="evidence" value="ECO:0007669"/>
    <property type="project" value="InterPro"/>
</dbReference>
<dbReference type="GO" id="GO:0004222">
    <property type="term" value="F:metalloendopeptidase activity"/>
    <property type="evidence" value="ECO:0007669"/>
    <property type="project" value="InterPro"/>
</dbReference>
<dbReference type="SUPFAM" id="SSF140990">
    <property type="entry name" value="FtsH protease domain-like"/>
    <property type="match status" value="1"/>
</dbReference>
<name>A0A9N9HLE4_9GLOM</name>
<accession>A0A9N9HLE4</accession>
<reference evidence="2" key="1">
    <citation type="submission" date="2021-06" db="EMBL/GenBank/DDBJ databases">
        <authorList>
            <person name="Kallberg Y."/>
            <person name="Tangrot J."/>
            <person name="Rosling A."/>
        </authorList>
    </citation>
    <scope>NUCLEOTIDE SEQUENCE</scope>
    <source>
        <strain evidence="2">MT106</strain>
    </source>
</reference>
<dbReference type="OrthoDB" id="1413014at2759"/>
<evidence type="ECO:0000313" key="3">
    <source>
        <dbReference type="Proteomes" id="UP000789831"/>
    </source>
</evidence>
<dbReference type="InterPro" id="IPR037219">
    <property type="entry name" value="Peptidase_M41-like"/>
</dbReference>
<dbReference type="InterPro" id="IPR000642">
    <property type="entry name" value="Peptidase_M41"/>
</dbReference>
<dbReference type="GO" id="GO:0004176">
    <property type="term" value="F:ATP-dependent peptidase activity"/>
    <property type="evidence" value="ECO:0007669"/>
    <property type="project" value="InterPro"/>
</dbReference>
<dbReference type="EMBL" id="CAJVPL010012323">
    <property type="protein sequence ID" value="CAG8686480.1"/>
    <property type="molecule type" value="Genomic_DNA"/>
</dbReference>
<comment type="caution">
    <text evidence="2">The sequence shown here is derived from an EMBL/GenBank/DDBJ whole genome shotgun (WGS) entry which is preliminary data.</text>
</comment>
<feature type="domain" description="Peptidase M41" evidence="1">
    <location>
        <begin position="1"/>
        <end position="126"/>
    </location>
</feature>
<keyword evidence="3" id="KW-1185">Reference proteome</keyword>
<dbReference type="Proteomes" id="UP000789831">
    <property type="component" value="Unassembled WGS sequence"/>
</dbReference>
<gene>
    <name evidence="2" type="ORF">AGERDE_LOCUS12914</name>
</gene>
<evidence type="ECO:0000313" key="2">
    <source>
        <dbReference type="EMBL" id="CAG8686480.1"/>
    </source>
</evidence>
<organism evidence="2 3">
    <name type="scientific">Ambispora gerdemannii</name>
    <dbReference type="NCBI Taxonomy" id="144530"/>
    <lineage>
        <taxon>Eukaryota</taxon>
        <taxon>Fungi</taxon>
        <taxon>Fungi incertae sedis</taxon>
        <taxon>Mucoromycota</taxon>
        <taxon>Glomeromycotina</taxon>
        <taxon>Glomeromycetes</taxon>
        <taxon>Archaeosporales</taxon>
        <taxon>Ambisporaceae</taxon>
        <taxon>Ambispora</taxon>
    </lineage>
</organism>